<dbReference type="AlphaFoldDB" id="A0A0K0XFZ3"/>
<evidence type="ECO:0000313" key="1">
    <source>
        <dbReference type="EMBL" id="AKS36320.1"/>
    </source>
</evidence>
<dbReference type="InterPro" id="IPR035923">
    <property type="entry name" value="TT1751-like_sf"/>
</dbReference>
<evidence type="ECO:0008006" key="3">
    <source>
        <dbReference type="Google" id="ProtNLM"/>
    </source>
</evidence>
<dbReference type="RefSeq" id="WP_204250254.1">
    <property type="nucleotide sequence ID" value="NZ_CP012150.1"/>
</dbReference>
<dbReference type="PATRIC" id="fig|134601.6.peg.2862"/>
<evidence type="ECO:0000313" key="2">
    <source>
        <dbReference type="Proteomes" id="UP000062255"/>
    </source>
</evidence>
<proteinExistence type="predicted"/>
<dbReference type="Proteomes" id="UP000062255">
    <property type="component" value="Chromosome"/>
</dbReference>
<protein>
    <recommendedName>
        <fullName evidence="3">DUF302 domain-containing protein</fullName>
    </recommendedName>
</protein>
<sequence>MTVPAKAHEHLCRRLVIALPGTYEQARERFERAVPVADELGFAAARSWREVAILAKTNAPNGFMRFRRGDVAVLPAGLSPRGQAIQYLMGNHVITEMVFRREPSAMLHTALPVLIYRDRQGRARLAVDQPSLLFAGYDDPDVTTVGEHLDALLARLICVLGGCVPEGLGSALVDHHGLLPAGRA</sequence>
<dbReference type="EMBL" id="CP012150">
    <property type="protein sequence ID" value="AKS36320.1"/>
    <property type="molecule type" value="Genomic_DNA"/>
</dbReference>
<dbReference type="STRING" id="134601.AFA91_13800"/>
<organism evidence="1 2">
    <name type="scientific">Mycolicibacterium goodii</name>
    <name type="common">Mycobacterium goodii</name>
    <dbReference type="NCBI Taxonomy" id="134601"/>
    <lineage>
        <taxon>Bacteria</taxon>
        <taxon>Bacillati</taxon>
        <taxon>Actinomycetota</taxon>
        <taxon>Actinomycetes</taxon>
        <taxon>Mycobacteriales</taxon>
        <taxon>Mycobacteriaceae</taxon>
        <taxon>Mycolicibacterium</taxon>
    </lineage>
</organism>
<dbReference type="SUPFAM" id="SSF103247">
    <property type="entry name" value="TT1751-like"/>
    <property type="match status" value="1"/>
</dbReference>
<gene>
    <name evidence="1" type="ORF">AFA91_13800</name>
</gene>
<accession>A0A0K0XFZ3</accession>
<reference evidence="1 2" key="1">
    <citation type="submission" date="2015-07" db="EMBL/GenBank/DDBJ databases">
        <title>Complete genome sequence of Mycobacterium goodii X7B, a facultative thermophilic biodesulfurizing bacterium.</title>
        <authorList>
            <person name="Yu B."/>
            <person name="Li F."/>
            <person name="Xu P."/>
        </authorList>
    </citation>
    <scope>NUCLEOTIDE SEQUENCE [LARGE SCALE GENOMIC DNA]</scope>
    <source>
        <strain evidence="1 2">X7B</strain>
    </source>
</reference>
<name>A0A0K0XFZ3_MYCGD</name>
<dbReference type="KEGG" id="mgo:AFA91_13800"/>